<dbReference type="Pfam" id="PF05938">
    <property type="entry name" value="Self-incomp_S1"/>
    <property type="match status" value="1"/>
</dbReference>
<keyword evidence="3 6" id="KW-0713">Self-incompatibility</keyword>
<evidence type="ECO:0000256" key="6">
    <source>
        <dbReference type="RuleBase" id="RU367044"/>
    </source>
</evidence>
<dbReference type="Proteomes" id="UP000694864">
    <property type="component" value="Chromosome 17"/>
</dbReference>
<name>A0ABM0WRI4_CAMSA</name>
<evidence type="ECO:0000313" key="7">
    <source>
        <dbReference type="Proteomes" id="UP000694864"/>
    </source>
</evidence>
<keyword evidence="7" id="KW-1185">Reference proteome</keyword>
<evidence type="ECO:0000256" key="3">
    <source>
        <dbReference type="ARBA" id="ARBA00022471"/>
    </source>
</evidence>
<reference evidence="7" key="1">
    <citation type="journal article" date="2014" name="Nat. Commun.">
        <title>The emerging biofuel crop Camelina sativa retains a highly undifferentiated hexaploid genome structure.</title>
        <authorList>
            <person name="Kagale S."/>
            <person name="Koh C."/>
            <person name="Nixon J."/>
            <person name="Bollina V."/>
            <person name="Clarke W.E."/>
            <person name="Tuteja R."/>
            <person name="Spillane C."/>
            <person name="Robinson S.J."/>
            <person name="Links M.G."/>
            <person name="Clarke C."/>
            <person name="Higgins E.E."/>
            <person name="Huebert T."/>
            <person name="Sharpe A.G."/>
            <person name="Parkin I.A."/>
        </authorList>
    </citation>
    <scope>NUCLEOTIDE SEQUENCE [LARGE SCALE GENOMIC DNA]</scope>
    <source>
        <strain evidence="7">cv. DH55</strain>
    </source>
</reference>
<proteinExistence type="inferred from homology"/>
<comment type="similarity">
    <text evidence="2 6">Belongs to the plant self-incompatibility (S1) protein family.</text>
</comment>
<dbReference type="RefSeq" id="XP_010475129.2">
    <property type="nucleotide sequence ID" value="XM_010476827.2"/>
</dbReference>
<reference evidence="8" key="2">
    <citation type="submission" date="2025-08" db="UniProtKB">
        <authorList>
            <consortium name="RefSeq"/>
        </authorList>
    </citation>
    <scope>IDENTIFICATION</scope>
    <source>
        <tissue evidence="8">Leaf</tissue>
    </source>
</reference>
<sequence>MKYIKMGEQQKVYIVFLFVFLLFGSGHGKIPPFWRDTVVTMTNLISGPPLTVHCKSKQDDLGSHVVPFNQFYEFKFQPNFWKSTLFFCSFQWGSESKQFDIFDATRDQDICKDKCKWDIKADGPCRLDKKGPKCFPWK</sequence>
<gene>
    <name evidence="8" type="primary">LOC104754606</name>
</gene>
<accession>A0ABM0WRI4</accession>
<keyword evidence="5" id="KW-0732">Signal</keyword>
<protein>
    <recommendedName>
        <fullName evidence="6">S-protein homolog</fullName>
    </recommendedName>
</protein>
<dbReference type="InterPro" id="IPR010264">
    <property type="entry name" value="Self-incomp_S1"/>
</dbReference>
<keyword evidence="4 6" id="KW-0964">Secreted</keyword>
<evidence type="ECO:0000256" key="2">
    <source>
        <dbReference type="ARBA" id="ARBA00005581"/>
    </source>
</evidence>
<evidence type="ECO:0000313" key="8">
    <source>
        <dbReference type="RefSeq" id="XP_010475129.2"/>
    </source>
</evidence>
<dbReference type="GeneID" id="104754606"/>
<evidence type="ECO:0000256" key="1">
    <source>
        <dbReference type="ARBA" id="ARBA00004613"/>
    </source>
</evidence>
<dbReference type="PANTHER" id="PTHR31232:SF43">
    <property type="entry name" value="S-PROTEIN HOMOLOG 29-RELATED"/>
    <property type="match status" value="1"/>
</dbReference>
<evidence type="ECO:0000256" key="5">
    <source>
        <dbReference type="ARBA" id="ARBA00022729"/>
    </source>
</evidence>
<evidence type="ECO:0000256" key="4">
    <source>
        <dbReference type="ARBA" id="ARBA00022525"/>
    </source>
</evidence>
<comment type="subcellular location">
    <subcellularLocation>
        <location evidence="1 6">Secreted</location>
    </subcellularLocation>
</comment>
<dbReference type="PANTHER" id="PTHR31232">
    <property type="match status" value="1"/>
</dbReference>
<organism evidence="7 8">
    <name type="scientific">Camelina sativa</name>
    <name type="common">False flax</name>
    <name type="synonym">Myagrum sativum</name>
    <dbReference type="NCBI Taxonomy" id="90675"/>
    <lineage>
        <taxon>Eukaryota</taxon>
        <taxon>Viridiplantae</taxon>
        <taxon>Streptophyta</taxon>
        <taxon>Embryophyta</taxon>
        <taxon>Tracheophyta</taxon>
        <taxon>Spermatophyta</taxon>
        <taxon>Magnoliopsida</taxon>
        <taxon>eudicotyledons</taxon>
        <taxon>Gunneridae</taxon>
        <taxon>Pentapetalae</taxon>
        <taxon>rosids</taxon>
        <taxon>malvids</taxon>
        <taxon>Brassicales</taxon>
        <taxon>Brassicaceae</taxon>
        <taxon>Camelineae</taxon>
        <taxon>Camelina</taxon>
    </lineage>
</organism>